<dbReference type="PaxDb" id="284590-Q6CLB0"/>
<feature type="compositionally biased region" description="Low complexity" evidence="1">
    <location>
        <begin position="202"/>
        <end position="220"/>
    </location>
</feature>
<feature type="compositionally biased region" description="Low complexity" evidence="1">
    <location>
        <begin position="137"/>
        <end position="153"/>
    </location>
</feature>
<feature type="compositionally biased region" description="Pro residues" evidence="1">
    <location>
        <begin position="173"/>
        <end position="182"/>
    </location>
</feature>
<sequence length="355" mass="39659">MSSRIDANEYDTEDEESILQQNVDDSLYAEVMKSLGINYGSNGEKPKPIDRELLLQLVELKKKEIGTDLERLKAENLNKLDMILTKITALNLPSEVILALVESSPGQLESNLERIGVVPLVPANGQLTSPKQLRNWPQVTPPQTQAQPPLQAVQSQIPPLIQQSQFSPQSLPQAPPQGPPQFVPTYHSRTLSQPVELMTSLQKPNQQPLLQQQQQQQRQQLPPPMLPPGGQQQFCPLPSLSGSQMKYNFPPPPMPPDASPNASLSNNRTGLYYPQRYQRPISYGSQNIPPAIYEQVPPLPNYRMGHKRAHSAMTVPEMSTFTIRRNEPNEMLEIDGSKKPGKVSFLINTPKNPPK</sequence>
<evidence type="ECO:0000313" key="2">
    <source>
        <dbReference type="EMBL" id="CAG97987.1"/>
    </source>
</evidence>
<gene>
    <name evidence="2" type="ORF">KLLA0_F04411g</name>
</gene>
<dbReference type="InParanoid" id="Q6CLB0"/>
<dbReference type="Proteomes" id="UP000000598">
    <property type="component" value="Chromosome F"/>
</dbReference>
<dbReference type="eggNOG" id="ENOG502T0FJ">
    <property type="taxonomic scope" value="Eukaryota"/>
</dbReference>
<proteinExistence type="predicted"/>
<evidence type="ECO:0000256" key="1">
    <source>
        <dbReference type="SAM" id="MobiDB-lite"/>
    </source>
</evidence>
<protein>
    <submittedName>
        <fullName evidence="2">KLLA0F04411p</fullName>
    </submittedName>
</protein>
<feature type="region of interest" description="Disordered" evidence="1">
    <location>
        <begin position="332"/>
        <end position="355"/>
    </location>
</feature>
<feature type="compositionally biased region" description="Polar residues" evidence="1">
    <location>
        <begin position="346"/>
        <end position="355"/>
    </location>
</feature>
<feature type="region of interest" description="Disordered" evidence="1">
    <location>
        <begin position="202"/>
        <end position="267"/>
    </location>
</feature>
<feature type="region of interest" description="Disordered" evidence="1">
    <location>
        <begin position="128"/>
        <end position="153"/>
    </location>
</feature>
<evidence type="ECO:0000313" key="3">
    <source>
        <dbReference type="Proteomes" id="UP000000598"/>
    </source>
</evidence>
<feature type="compositionally biased region" description="Pro residues" evidence="1">
    <location>
        <begin position="249"/>
        <end position="258"/>
    </location>
</feature>
<organism evidence="2 3">
    <name type="scientific">Kluyveromyces lactis (strain ATCC 8585 / CBS 2359 / DSM 70799 / NBRC 1267 / NRRL Y-1140 / WM37)</name>
    <name type="common">Yeast</name>
    <name type="synonym">Candida sphaerica</name>
    <dbReference type="NCBI Taxonomy" id="284590"/>
    <lineage>
        <taxon>Eukaryota</taxon>
        <taxon>Fungi</taxon>
        <taxon>Dikarya</taxon>
        <taxon>Ascomycota</taxon>
        <taxon>Saccharomycotina</taxon>
        <taxon>Saccharomycetes</taxon>
        <taxon>Saccharomycetales</taxon>
        <taxon>Saccharomycetaceae</taxon>
        <taxon>Kluyveromyces</taxon>
    </lineage>
</organism>
<dbReference type="HOGENOM" id="CLU_637735_0_0_1"/>
<dbReference type="KEGG" id="kla:KLLA0_F04411g"/>
<keyword evidence="3" id="KW-1185">Reference proteome</keyword>
<accession>Q6CLB0</accession>
<dbReference type="EMBL" id="CR382126">
    <property type="protein sequence ID" value="CAG97987.1"/>
    <property type="molecule type" value="Genomic_DNA"/>
</dbReference>
<dbReference type="AlphaFoldDB" id="Q6CLB0"/>
<name>Q6CLB0_KLULA</name>
<reference evidence="2 3" key="1">
    <citation type="journal article" date="2004" name="Nature">
        <title>Genome evolution in yeasts.</title>
        <authorList>
            <consortium name="Genolevures"/>
            <person name="Dujon B."/>
            <person name="Sherman D."/>
            <person name="Fischer G."/>
            <person name="Durrens P."/>
            <person name="Casaregola S."/>
            <person name="Lafontaine I."/>
            <person name="de Montigny J."/>
            <person name="Marck C."/>
            <person name="Neuveglise C."/>
            <person name="Talla E."/>
            <person name="Goffard N."/>
            <person name="Frangeul L."/>
            <person name="Aigle M."/>
            <person name="Anthouard V."/>
            <person name="Babour A."/>
            <person name="Barbe V."/>
            <person name="Barnay S."/>
            <person name="Blanchin S."/>
            <person name="Beckerich J.M."/>
            <person name="Beyne E."/>
            <person name="Bleykasten C."/>
            <person name="Boisrame A."/>
            <person name="Boyer J."/>
            <person name="Cattolico L."/>
            <person name="Confanioleri F."/>
            <person name="de Daruvar A."/>
            <person name="Despons L."/>
            <person name="Fabre E."/>
            <person name="Fairhead C."/>
            <person name="Ferry-Dumazet H."/>
            <person name="Groppi A."/>
            <person name="Hantraye F."/>
            <person name="Hennequin C."/>
            <person name="Jauniaux N."/>
            <person name="Joyet P."/>
            <person name="Kachouri R."/>
            <person name="Kerrest A."/>
            <person name="Koszul R."/>
            <person name="Lemaire M."/>
            <person name="Lesur I."/>
            <person name="Ma L."/>
            <person name="Muller H."/>
            <person name="Nicaud J.M."/>
            <person name="Nikolski M."/>
            <person name="Oztas S."/>
            <person name="Ozier-Kalogeropoulos O."/>
            <person name="Pellenz S."/>
            <person name="Potier S."/>
            <person name="Richard G.F."/>
            <person name="Straub M.L."/>
            <person name="Suleau A."/>
            <person name="Swennene D."/>
            <person name="Tekaia F."/>
            <person name="Wesolowski-Louvel M."/>
            <person name="Westhof E."/>
            <person name="Wirth B."/>
            <person name="Zeniou-Meyer M."/>
            <person name="Zivanovic I."/>
            <person name="Bolotin-Fukuhara M."/>
            <person name="Thierry A."/>
            <person name="Bouchier C."/>
            <person name="Caudron B."/>
            <person name="Scarpelli C."/>
            <person name="Gaillardin C."/>
            <person name="Weissenbach J."/>
            <person name="Wincker P."/>
            <person name="Souciet J.L."/>
        </authorList>
    </citation>
    <scope>NUCLEOTIDE SEQUENCE [LARGE SCALE GENOMIC DNA]</scope>
    <source>
        <strain evidence="3">ATCC 8585 / CBS 2359 / DSM 70799 / NBRC 1267 / NRRL Y-1140 / WM37</strain>
    </source>
</reference>
<feature type="region of interest" description="Disordered" evidence="1">
    <location>
        <begin position="166"/>
        <end position="186"/>
    </location>
</feature>